<proteinExistence type="predicted"/>
<reference evidence="2" key="1">
    <citation type="journal article" date="2019" name="Int. J. Syst. Evol. Microbiol.">
        <title>The Global Catalogue of Microorganisms (GCM) 10K type strain sequencing project: providing services to taxonomists for standard genome sequencing and annotation.</title>
        <authorList>
            <consortium name="The Broad Institute Genomics Platform"/>
            <consortium name="The Broad Institute Genome Sequencing Center for Infectious Disease"/>
            <person name="Wu L."/>
            <person name="Ma J."/>
        </authorList>
    </citation>
    <scope>NUCLEOTIDE SEQUENCE [LARGE SCALE GENOMIC DNA]</scope>
    <source>
        <strain evidence="2">JCM 17137</strain>
    </source>
</reference>
<name>A0ABP7EWX5_9ACTN</name>
<gene>
    <name evidence="1" type="ORF">GCM10022402_02580</name>
</gene>
<sequence length="189" mass="20496">MRATITAPFVDTRAADLVWTLDYDLAPALALHPLHLADTTVELRVLGASHQVVVRGEAPDAEPLVETVACLPDVPGGLPARATPRLPRTCGVDSYDFRSAVTTPDDFAARARALYHELDGDSRGLVVAFPGHPLALTGVRAETRPQPLGRSQAHVVSWQTWHAYPQSGEIVETTTSLTLRTPFDPHREP</sequence>
<dbReference type="Proteomes" id="UP001500908">
    <property type="component" value="Unassembled WGS sequence"/>
</dbReference>
<evidence type="ECO:0000313" key="2">
    <source>
        <dbReference type="Proteomes" id="UP001500908"/>
    </source>
</evidence>
<dbReference type="RefSeq" id="WP_344966379.1">
    <property type="nucleotide sequence ID" value="NZ_BAABDD010000001.1"/>
</dbReference>
<dbReference type="Pfam" id="PF10936">
    <property type="entry name" value="DUF2617"/>
    <property type="match status" value="1"/>
</dbReference>
<dbReference type="EMBL" id="BAABDD010000001">
    <property type="protein sequence ID" value="GAA3725399.1"/>
    <property type="molecule type" value="Genomic_DNA"/>
</dbReference>
<evidence type="ECO:0000313" key="1">
    <source>
        <dbReference type="EMBL" id="GAA3725399.1"/>
    </source>
</evidence>
<protein>
    <submittedName>
        <fullName evidence="1">DUF2617 family protein</fullName>
    </submittedName>
</protein>
<comment type="caution">
    <text evidence="1">The sequence shown here is derived from an EMBL/GenBank/DDBJ whole genome shotgun (WGS) entry which is preliminary data.</text>
</comment>
<organism evidence="1 2">
    <name type="scientific">Salinactinospora qingdaonensis</name>
    <dbReference type="NCBI Taxonomy" id="702744"/>
    <lineage>
        <taxon>Bacteria</taxon>
        <taxon>Bacillati</taxon>
        <taxon>Actinomycetota</taxon>
        <taxon>Actinomycetes</taxon>
        <taxon>Streptosporangiales</taxon>
        <taxon>Nocardiopsidaceae</taxon>
        <taxon>Salinactinospora</taxon>
    </lineage>
</organism>
<dbReference type="InterPro" id="IPR024486">
    <property type="entry name" value="DUF2617"/>
</dbReference>
<keyword evidence="2" id="KW-1185">Reference proteome</keyword>
<accession>A0ABP7EWX5</accession>